<gene>
    <name evidence="2" type="ORF">PtoMrB4_31280</name>
</gene>
<dbReference type="EMBL" id="AP022642">
    <property type="protein sequence ID" value="BCA29151.1"/>
    <property type="molecule type" value="Genomic_DNA"/>
</dbReference>
<dbReference type="Proteomes" id="UP000501237">
    <property type="component" value="Chromosome"/>
</dbReference>
<dbReference type="KEGG" id="poj:PtoMrB4_31280"/>
<name>A0A679GDQ4_9GAMM</name>
<feature type="region of interest" description="Disordered" evidence="1">
    <location>
        <begin position="23"/>
        <end position="43"/>
    </location>
</feature>
<organism evidence="2 3">
    <name type="scientific">Metapseudomonas otitidis</name>
    <dbReference type="NCBI Taxonomy" id="319939"/>
    <lineage>
        <taxon>Bacteria</taxon>
        <taxon>Pseudomonadati</taxon>
        <taxon>Pseudomonadota</taxon>
        <taxon>Gammaproteobacteria</taxon>
        <taxon>Pseudomonadales</taxon>
        <taxon>Pseudomonadaceae</taxon>
        <taxon>Metapseudomonas</taxon>
    </lineage>
</organism>
<protein>
    <submittedName>
        <fullName evidence="2">Uncharacterized protein</fullName>
    </submittedName>
</protein>
<proteinExistence type="predicted"/>
<sequence length="61" mass="6640">MLVPWRAGYQADAGRGTVQDEALGLRDSGGRSNHSTVPSRVFPNPRKERTFMVTVLVVVVG</sequence>
<dbReference type="AlphaFoldDB" id="A0A679GDQ4"/>
<evidence type="ECO:0000256" key="1">
    <source>
        <dbReference type="SAM" id="MobiDB-lite"/>
    </source>
</evidence>
<accession>A0A679GDQ4</accession>
<evidence type="ECO:0000313" key="2">
    <source>
        <dbReference type="EMBL" id="BCA29151.1"/>
    </source>
</evidence>
<evidence type="ECO:0000313" key="3">
    <source>
        <dbReference type="Proteomes" id="UP000501237"/>
    </source>
</evidence>
<reference evidence="2 3" key="1">
    <citation type="journal article" date="2020" name="Microbiol. Resour. Announc.">
        <title>Complete genome sequence of Pseudomonas otitidis strain MrB4, isolated from Lake Biwa in Japan.</title>
        <authorList>
            <person name="Miyazaki K."/>
            <person name="Hase E."/>
            <person name="Maruya T."/>
        </authorList>
    </citation>
    <scope>NUCLEOTIDE SEQUENCE [LARGE SCALE GENOMIC DNA]</scope>
    <source>
        <strain evidence="2 3">MrB4</strain>
    </source>
</reference>